<dbReference type="Proteomes" id="UP001153954">
    <property type="component" value="Unassembled WGS sequence"/>
</dbReference>
<proteinExistence type="predicted"/>
<reference evidence="1" key="1">
    <citation type="submission" date="2022-03" db="EMBL/GenBank/DDBJ databases">
        <authorList>
            <person name="Tunstrom K."/>
        </authorList>
    </citation>
    <scope>NUCLEOTIDE SEQUENCE</scope>
</reference>
<dbReference type="EMBL" id="CAKOGL010000007">
    <property type="protein sequence ID" value="CAH2088642.1"/>
    <property type="molecule type" value="Genomic_DNA"/>
</dbReference>
<evidence type="ECO:0000313" key="2">
    <source>
        <dbReference type="Proteomes" id="UP001153954"/>
    </source>
</evidence>
<protein>
    <recommendedName>
        <fullName evidence="3">Secreted protein</fullName>
    </recommendedName>
</protein>
<comment type="caution">
    <text evidence="1">The sequence shown here is derived from an EMBL/GenBank/DDBJ whole genome shotgun (WGS) entry which is preliminary data.</text>
</comment>
<keyword evidence="2" id="KW-1185">Reference proteome</keyword>
<organism evidence="1 2">
    <name type="scientific">Euphydryas editha</name>
    <name type="common">Edith's checkerspot</name>
    <dbReference type="NCBI Taxonomy" id="104508"/>
    <lineage>
        <taxon>Eukaryota</taxon>
        <taxon>Metazoa</taxon>
        <taxon>Ecdysozoa</taxon>
        <taxon>Arthropoda</taxon>
        <taxon>Hexapoda</taxon>
        <taxon>Insecta</taxon>
        <taxon>Pterygota</taxon>
        <taxon>Neoptera</taxon>
        <taxon>Endopterygota</taxon>
        <taxon>Lepidoptera</taxon>
        <taxon>Glossata</taxon>
        <taxon>Ditrysia</taxon>
        <taxon>Papilionoidea</taxon>
        <taxon>Nymphalidae</taxon>
        <taxon>Nymphalinae</taxon>
        <taxon>Euphydryas</taxon>
    </lineage>
</organism>
<accession>A0AAU9TT12</accession>
<evidence type="ECO:0008006" key="3">
    <source>
        <dbReference type="Google" id="ProtNLM"/>
    </source>
</evidence>
<name>A0AAU9TT12_EUPED</name>
<gene>
    <name evidence="1" type="ORF">EEDITHA_LOCUS4784</name>
</gene>
<sequence>MLSCIILMWFISDQARKFSLAAEREATGLPVPVVPNNTRTITARNGTSILSFWYTLTAACTLKGITLAKSTAVPILAERPRIMDHGVSTTSPCHHRGFCDLLSS</sequence>
<evidence type="ECO:0000313" key="1">
    <source>
        <dbReference type="EMBL" id="CAH2088642.1"/>
    </source>
</evidence>
<dbReference type="AlphaFoldDB" id="A0AAU9TT12"/>